<reference evidence="1 2" key="1">
    <citation type="submission" date="2024-04" db="EMBL/GenBank/DDBJ databases">
        <title>Luteolibacter sp. isolated from soil.</title>
        <authorList>
            <person name="An J."/>
        </authorList>
    </citation>
    <scope>NUCLEOTIDE SEQUENCE [LARGE SCALE GENOMIC DNA]</scope>
    <source>
        <strain evidence="1 2">Y139</strain>
    </source>
</reference>
<organism evidence="1 2">
    <name type="scientific">Luteolibacter soli</name>
    <dbReference type="NCBI Taxonomy" id="3135280"/>
    <lineage>
        <taxon>Bacteria</taxon>
        <taxon>Pseudomonadati</taxon>
        <taxon>Verrucomicrobiota</taxon>
        <taxon>Verrucomicrobiia</taxon>
        <taxon>Verrucomicrobiales</taxon>
        <taxon>Verrucomicrobiaceae</taxon>
        <taxon>Luteolibacter</taxon>
    </lineage>
</organism>
<evidence type="ECO:0000313" key="2">
    <source>
        <dbReference type="Proteomes" id="UP001371305"/>
    </source>
</evidence>
<evidence type="ECO:0008006" key="3">
    <source>
        <dbReference type="Google" id="ProtNLM"/>
    </source>
</evidence>
<accession>A0ABU9AV27</accession>
<keyword evidence="2" id="KW-1185">Reference proteome</keyword>
<sequence>MQTPVSLETIRGTIVKRQRARFVYERRTPMVADLYLLGHARRSSAYVVMAWCVEPTPGWRVLRYAEIRDFERVGPVDVFRGDFDPYDRQIMTIDTQVLNGGGLRRN</sequence>
<proteinExistence type="predicted"/>
<evidence type="ECO:0000313" key="1">
    <source>
        <dbReference type="EMBL" id="MEK7951612.1"/>
    </source>
</evidence>
<dbReference type="Proteomes" id="UP001371305">
    <property type="component" value="Unassembled WGS sequence"/>
</dbReference>
<protein>
    <recommendedName>
        <fullName evidence="3">WYL domain-containing protein</fullName>
    </recommendedName>
</protein>
<dbReference type="EMBL" id="JBBUKT010000005">
    <property type="protein sequence ID" value="MEK7951612.1"/>
    <property type="molecule type" value="Genomic_DNA"/>
</dbReference>
<comment type="caution">
    <text evidence="1">The sequence shown here is derived from an EMBL/GenBank/DDBJ whole genome shotgun (WGS) entry which is preliminary data.</text>
</comment>
<name>A0ABU9AV27_9BACT</name>
<gene>
    <name evidence="1" type="ORF">WKV53_13935</name>
</gene>
<dbReference type="RefSeq" id="WP_341405247.1">
    <property type="nucleotide sequence ID" value="NZ_JBBUKT010000005.1"/>
</dbReference>